<evidence type="ECO:0000313" key="9">
    <source>
        <dbReference type="Proteomes" id="UP001347796"/>
    </source>
</evidence>
<dbReference type="Proteomes" id="UP001347796">
    <property type="component" value="Unassembled WGS sequence"/>
</dbReference>
<dbReference type="SMART" id="SM00184">
    <property type="entry name" value="RING"/>
    <property type="match status" value="1"/>
</dbReference>
<feature type="domain" description="RING-type" evidence="7">
    <location>
        <begin position="484"/>
        <end position="526"/>
    </location>
</feature>
<feature type="compositionally biased region" description="Basic and acidic residues" evidence="5">
    <location>
        <begin position="387"/>
        <end position="400"/>
    </location>
</feature>
<feature type="region of interest" description="Disordered" evidence="5">
    <location>
        <begin position="153"/>
        <end position="337"/>
    </location>
</feature>
<dbReference type="GO" id="GO:0042415">
    <property type="term" value="P:norepinephrine metabolic process"/>
    <property type="evidence" value="ECO:0007669"/>
    <property type="project" value="TreeGrafter"/>
</dbReference>
<keyword evidence="6" id="KW-1133">Transmembrane helix</keyword>
<feature type="compositionally biased region" description="Basic and acidic residues" evidence="5">
    <location>
        <begin position="186"/>
        <end position="196"/>
    </location>
</feature>
<dbReference type="PANTHER" id="PTHR46717:SF1">
    <property type="entry name" value="E3 UBIQUITIN-PROTEIN LIGASE RNF180"/>
    <property type="match status" value="1"/>
</dbReference>
<evidence type="ECO:0000256" key="2">
    <source>
        <dbReference type="ARBA" id="ARBA00022771"/>
    </source>
</evidence>
<evidence type="ECO:0000313" key="8">
    <source>
        <dbReference type="EMBL" id="KAK6174660.1"/>
    </source>
</evidence>
<evidence type="ECO:0000256" key="5">
    <source>
        <dbReference type="SAM" id="MobiDB-lite"/>
    </source>
</evidence>
<evidence type="ECO:0000256" key="1">
    <source>
        <dbReference type="ARBA" id="ARBA00022723"/>
    </source>
</evidence>
<sequence length="670" mass="74579">MPRSKKQSRVGLVGKKDDLDNSKSEGHWVHVEGAEQLHQDSWEIVEDDSSFNVLPQEDSPRIIDPQDDEIVDILTDNLAGGLIPSSSESMDFPQEMEKSSDFQIIEMKDPKMLDEEEEETSFIDTDAILESSKICPGELLKKAQDLQSLEFSQLVKQESSDSQSSNSPVEQVAEKGAQESSTAEEVTAKKKGDGKKSKGKNKKEKKVANQPNVDEELQEPSVVPQQVEAEIVQSEGLSSGDNHEMISESVAAANKCPVDAADVKGSASGNVSSPKPKKQKGKKNKSAVTSLPVKTKDSVKEEEKSSPVEEQKETKEQERLESLSKKETDKFVTYSKEKQARDLSTLSVLLAKDETIDSLCANYEDLPAEVQEETAELQPEPIVSETSEVKLDRRSSDRESSVSVDDVLDADDAASTQESNGSPKLSKSAKRRKKQKAKMAKAIETFSNPALLMEKYEKSFGEPYESPEIGSGDSPLPVIDNLTCPICLEVYHRPHLVQPCGHIFCDPCLRRLTTRTCAEVPCPMCRIIITSCTPEDELSSRVSLTYPDRVAARNRAERKSKSKRNPLPRVEHQPLSHDLINQMVTTTNRSRSALQRTQLPFNRSHIQKLLLVIICVISYLFTSITIRAISSFLINSNEDTTGNFFVLIVFCLYFYFIDKGMKFLLAMYDG</sequence>
<dbReference type="GO" id="GO:0005789">
    <property type="term" value="C:endoplasmic reticulum membrane"/>
    <property type="evidence" value="ECO:0007669"/>
    <property type="project" value="TreeGrafter"/>
</dbReference>
<dbReference type="SUPFAM" id="SSF57850">
    <property type="entry name" value="RING/U-box"/>
    <property type="match status" value="1"/>
</dbReference>
<keyword evidence="1" id="KW-0479">Metal-binding</keyword>
<organism evidence="8 9">
    <name type="scientific">Patella caerulea</name>
    <name type="common">Rayed Mediterranean limpet</name>
    <dbReference type="NCBI Taxonomy" id="87958"/>
    <lineage>
        <taxon>Eukaryota</taxon>
        <taxon>Metazoa</taxon>
        <taxon>Spiralia</taxon>
        <taxon>Lophotrochozoa</taxon>
        <taxon>Mollusca</taxon>
        <taxon>Gastropoda</taxon>
        <taxon>Patellogastropoda</taxon>
        <taxon>Patelloidea</taxon>
        <taxon>Patellidae</taxon>
        <taxon>Patella</taxon>
    </lineage>
</organism>
<feature type="region of interest" description="Disordered" evidence="5">
    <location>
        <begin position="370"/>
        <end position="433"/>
    </location>
</feature>
<feature type="transmembrane region" description="Helical" evidence="6">
    <location>
        <begin position="609"/>
        <end position="634"/>
    </location>
</feature>
<dbReference type="Gene3D" id="3.30.40.10">
    <property type="entry name" value="Zinc/RING finger domain, C3HC4 (zinc finger)"/>
    <property type="match status" value="1"/>
</dbReference>
<accession>A0AAN8PQI6</accession>
<dbReference type="InterPro" id="IPR033263">
    <property type="entry name" value="RNF180"/>
</dbReference>
<protein>
    <recommendedName>
        <fullName evidence="7">RING-type domain-containing protein</fullName>
    </recommendedName>
</protein>
<name>A0AAN8PQI6_PATCE</name>
<keyword evidence="2 4" id="KW-0863">Zinc-finger</keyword>
<proteinExistence type="predicted"/>
<dbReference type="GO" id="GO:0032436">
    <property type="term" value="P:positive regulation of proteasomal ubiquitin-dependent protein catabolic process"/>
    <property type="evidence" value="ECO:0007669"/>
    <property type="project" value="TreeGrafter"/>
</dbReference>
<dbReference type="GO" id="GO:0042428">
    <property type="term" value="P:serotonin metabolic process"/>
    <property type="evidence" value="ECO:0007669"/>
    <property type="project" value="TreeGrafter"/>
</dbReference>
<evidence type="ECO:0000256" key="4">
    <source>
        <dbReference type="PROSITE-ProRule" id="PRU00175"/>
    </source>
</evidence>
<dbReference type="AlphaFoldDB" id="A0AAN8PQI6"/>
<feature type="transmembrane region" description="Helical" evidence="6">
    <location>
        <begin position="640"/>
        <end position="657"/>
    </location>
</feature>
<dbReference type="InterPro" id="IPR001841">
    <property type="entry name" value="Znf_RING"/>
</dbReference>
<dbReference type="PROSITE" id="PS00518">
    <property type="entry name" value="ZF_RING_1"/>
    <property type="match status" value="1"/>
</dbReference>
<dbReference type="InterPro" id="IPR017907">
    <property type="entry name" value="Znf_RING_CS"/>
</dbReference>
<dbReference type="GO" id="GO:0061630">
    <property type="term" value="F:ubiquitin protein ligase activity"/>
    <property type="evidence" value="ECO:0007669"/>
    <property type="project" value="InterPro"/>
</dbReference>
<evidence type="ECO:0000256" key="3">
    <source>
        <dbReference type="ARBA" id="ARBA00022833"/>
    </source>
</evidence>
<comment type="caution">
    <text evidence="8">The sequence shown here is derived from an EMBL/GenBank/DDBJ whole genome shotgun (WGS) entry which is preliminary data.</text>
</comment>
<evidence type="ECO:0000256" key="6">
    <source>
        <dbReference type="SAM" id="Phobius"/>
    </source>
</evidence>
<dbReference type="EMBL" id="JAZGQO010000011">
    <property type="protein sequence ID" value="KAK6174660.1"/>
    <property type="molecule type" value="Genomic_DNA"/>
</dbReference>
<reference evidence="8 9" key="1">
    <citation type="submission" date="2024-01" db="EMBL/GenBank/DDBJ databases">
        <title>The genome of the rayed Mediterranean limpet Patella caerulea (Linnaeus, 1758).</title>
        <authorList>
            <person name="Anh-Thu Weber A."/>
            <person name="Halstead-Nussloch G."/>
        </authorList>
    </citation>
    <scope>NUCLEOTIDE SEQUENCE [LARGE SCALE GENOMIC DNA]</scope>
    <source>
        <strain evidence="8">AATW-2023a</strain>
        <tissue evidence="8">Whole specimen</tissue>
    </source>
</reference>
<feature type="compositionally biased region" description="Basic and acidic residues" evidence="5">
    <location>
        <begin position="294"/>
        <end position="337"/>
    </location>
</feature>
<dbReference type="GO" id="GO:0031624">
    <property type="term" value="F:ubiquitin conjugating enzyme binding"/>
    <property type="evidence" value="ECO:0007669"/>
    <property type="project" value="TreeGrafter"/>
</dbReference>
<dbReference type="Pfam" id="PF13445">
    <property type="entry name" value="zf-RING_UBOX"/>
    <property type="match status" value="1"/>
</dbReference>
<dbReference type="PANTHER" id="PTHR46717">
    <property type="entry name" value="E3 UBIQUITIN-PROTEIN LIGASE RNF180"/>
    <property type="match status" value="1"/>
</dbReference>
<dbReference type="PROSITE" id="PS50089">
    <property type="entry name" value="ZF_RING_2"/>
    <property type="match status" value="1"/>
</dbReference>
<dbReference type="InterPro" id="IPR027370">
    <property type="entry name" value="Znf-RING_euk"/>
</dbReference>
<keyword evidence="6" id="KW-0812">Transmembrane</keyword>
<dbReference type="InterPro" id="IPR013083">
    <property type="entry name" value="Znf_RING/FYVE/PHD"/>
</dbReference>
<evidence type="ECO:0000259" key="7">
    <source>
        <dbReference type="PROSITE" id="PS50089"/>
    </source>
</evidence>
<dbReference type="GO" id="GO:0008270">
    <property type="term" value="F:zinc ion binding"/>
    <property type="evidence" value="ECO:0007669"/>
    <property type="project" value="UniProtKB-KW"/>
</dbReference>
<feature type="region of interest" description="Disordered" evidence="5">
    <location>
        <begin position="1"/>
        <end position="24"/>
    </location>
</feature>
<feature type="compositionally biased region" description="Basic residues" evidence="5">
    <location>
        <begin position="275"/>
        <end position="285"/>
    </location>
</feature>
<keyword evidence="9" id="KW-1185">Reference proteome</keyword>
<gene>
    <name evidence="8" type="ORF">SNE40_017895</name>
</gene>
<keyword evidence="6" id="KW-0472">Membrane</keyword>
<dbReference type="GO" id="GO:0000209">
    <property type="term" value="P:protein polyubiquitination"/>
    <property type="evidence" value="ECO:0007669"/>
    <property type="project" value="InterPro"/>
</dbReference>
<dbReference type="CDD" id="cd16554">
    <property type="entry name" value="RING-HC_RNF180"/>
    <property type="match status" value="1"/>
</dbReference>
<feature type="compositionally biased region" description="Basic and acidic residues" evidence="5">
    <location>
        <begin position="14"/>
        <end position="24"/>
    </location>
</feature>
<keyword evidence="3" id="KW-0862">Zinc</keyword>